<feature type="coiled-coil region" evidence="3">
    <location>
        <begin position="368"/>
        <end position="395"/>
    </location>
</feature>
<evidence type="ECO:0000256" key="4">
    <source>
        <dbReference type="SAM" id="MobiDB-lite"/>
    </source>
</evidence>
<keyword evidence="2" id="KW-0010">Activator</keyword>
<feature type="compositionally biased region" description="Low complexity" evidence="4">
    <location>
        <begin position="330"/>
        <end position="346"/>
    </location>
</feature>
<evidence type="ECO:0000256" key="1">
    <source>
        <dbReference type="ARBA" id="ARBA00023242"/>
    </source>
</evidence>
<dbReference type="EMBL" id="JAIZAY010000004">
    <property type="protein sequence ID" value="KAJ8043672.1"/>
    <property type="molecule type" value="Genomic_DNA"/>
</dbReference>
<dbReference type="GO" id="GO:0005634">
    <property type="term" value="C:nucleus"/>
    <property type="evidence" value="ECO:0007669"/>
    <property type="project" value="UniProtKB-SubCell"/>
</dbReference>
<evidence type="ECO:0000256" key="2">
    <source>
        <dbReference type="RuleBase" id="RU364148"/>
    </source>
</evidence>
<dbReference type="InterPro" id="IPR019087">
    <property type="entry name" value="Med15_N"/>
</dbReference>
<feature type="domain" description="Mediator of RNA polymerase II transcription subunit 15 N-terminal" evidence="5">
    <location>
        <begin position="10"/>
        <end position="67"/>
    </location>
</feature>
<dbReference type="Gene3D" id="1.10.246.20">
    <property type="entry name" value="Coactivator CBP, KIX domain"/>
    <property type="match status" value="1"/>
</dbReference>
<comment type="subcellular location">
    <subcellularLocation>
        <location evidence="2">Nucleus</location>
    </subcellularLocation>
</comment>
<evidence type="ECO:0000313" key="7">
    <source>
        <dbReference type="Proteomes" id="UP001152320"/>
    </source>
</evidence>
<dbReference type="GO" id="GO:0006355">
    <property type="term" value="P:regulation of DNA-templated transcription"/>
    <property type="evidence" value="ECO:0007669"/>
    <property type="project" value="InterPro"/>
</dbReference>
<organism evidence="6 7">
    <name type="scientific">Holothuria leucospilota</name>
    <name type="common">Black long sea cucumber</name>
    <name type="synonym">Mertensiothuria leucospilota</name>
    <dbReference type="NCBI Taxonomy" id="206669"/>
    <lineage>
        <taxon>Eukaryota</taxon>
        <taxon>Metazoa</taxon>
        <taxon>Echinodermata</taxon>
        <taxon>Eleutherozoa</taxon>
        <taxon>Echinozoa</taxon>
        <taxon>Holothuroidea</taxon>
        <taxon>Aspidochirotacea</taxon>
        <taxon>Aspidochirotida</taxon>
        <taxon>Holothuriidae</taxon>
        <taxon>Holothuria</taxon>
    </lineage>
</organism>
<sequence length="402" mass="44255">MSTMQQGNTNEEWKNPHHRRKMVEQLERIVQNPSKAVEIENTSFSKAKTKEEYVTMMKSFLQQVHGSKKEALANMQQPNQSHGNVQDPVTMQQQNLSSVYAVHSAGDTMMTMQNLTNRGQGIAPGNQQIQMQQSGMQGNQPNIPGQQINIQQNQLNMIRQQQLQQQQQQLQQQQQQQLLHSKLQMSQQPTAGGMQQNMGFNPTINQAQMIRTQTNFVSPTGQPPQNPMARGPAPVTGVYPGQPTPPQHQSMYPYMGYPPVMPLQPGMVPSPAFAQQMSPAGPQPGSQPVLSPATYMQPSPSPQQAQSMPSPVSNIHRASVPSPSTSLNTPGNPSSVGSAPSPSSAGRGPGSVGSHPSQEEQALIREKQKMLMNYVENLKKQIAALKEQGMNGEQAEWFQIEE</sequence>
<comment type="caution">
    <text evidence="6">The sequence shown here is derived from an EMBL/GenBank/DDBJ whole genome shotgun (WGS) entry which is preliminary data.</text>
</comment>
<keyword evidence="1 2" id="KW-0539">Nucleus</keyword>
<evidence type="ECO:0000259" key="5">
    <source>
        <dbReference type="Pfam" id="PF09606"/>
    </source>
</evidence>
<gene>
    <name evidence="2" type="primary">MED15</name>
    <name evidence="6" type="ORF">HOLleu_10873</name>
</gene>
<dbReference type="OrthoDB" id="10055322at2759"/>
<reference evidence="6" key="1">
    <citation type="submission" date="2021-10" db="EMBL/GenBank/DDBJ databases">
        <title>Tropical sea cucumber genome reveals ecological adaptation and Cuvierian tubules defense mechanism.</title>
        <authorList>
            <person name="Chen T."/>
        </authorList>
    </citation>
    <scope>NUCLEOTIDE SEQUENCE</scope>
    <source>
        <strain evidence="6">Nanhai2018</strain>
        <tissue evidence="6">Muscle</tissue>
    </source>
</reference>
<dbReference type="AlphaFoldDB" id="A0A9Q1CEK5"/>
<protein>
    <recommendedName>
        <fullName evidence="2">Mediator of RNA polymerase II transcription subunit 15</fullName>
    </recommendedName>
    <alternativeName>
        <fullName evidence="2">Mediator complex subunit 15</fullName>
    </alternativeName>
</protein>
<feature type="compositionally biased region" description="Low complexity" evidence="4">
    <location>
        <begin position="302"/>
        <end position="313"/>
    </location>
</feature>
<dbReference type="Proteomes" id="UP001152320">
    <property type="component" value="Chromosome 4"/>
</dbReference>
<comment type="similarity">
    <text evidence="2">Belongs to the Mediator complex subunit 15 family.</text>
</comment>
<keyword evidence="2" id="KW-0805">Transcription regulation</keyword>
<keyword evidence="7" id="KW-1185">Reference proteome</keyword>
<comment type="function">
    <text evidence="2">Component of the Mediator complex, a coactivator involved in the regulated transcription of nearly all RNA polymerase II-dependent genes. Mediator functions as a bridge to convey information from gene-specific regulatory proteins to the basal RNA polymerase II transcription machinery. Mediator is recruited to promoters by direct interactions with regulatory proteins and serves as a scaffold for the assembly of a functional preinitiation complex with RNA polymerase II and the general transcription factors.</text>
</comment>
<proteinExistence type="inferred from homology"/>
<evidence type="ECO:0000313" key="6">
    <source>
        <dbReference type="EMBL" id="KAJ8043672.1"/>
    </source>
</evidence>
<feature type="compositionally biased region" description="Polar residues" evidence="4">
    <location>
        <begin position="273"/>
        <end position="289"/>
    </location>
</feature>
<dbReference type="InterPro" id="IPR036529">
    <property type="entry name" value="KIX_dom_sf"/>
</dbReference>
<keyword evidence="3" id="KW-0175">Coiled coil</keyword>
<dbReference type="Pfam" id="PF09606">
    <property type="entry name" value="Med15_N"/>
    <property type="match status" value="1"/>
</dbReference>
<keyword evidence="2" id="KW-0804">Transcription</keyword>
<comment type="subunit">
    <text evidence="2">Component of the Mediator complex.</text>
</comment>
<name>A0A9Q1CEK5_HOLLE</name>
<dbReference type="GO" id="GO:0003712">
    <property type="term" value="F:transcription coregulator activity"/>
    <property type="evidence" value="ECO:0007669"/>
    <property type="project" value="InterPro"/>
</dbReference>
<evidence type="ECO:0000256" key="3">
    <source>
        <dbReference type="SAM" id="Coils"/>
    </source>
</evidence>
<accession>A0A9Q1CEK5</accession>
<feature type="region of interest" description="Disordered" evidence="4">
    <location>
        <begin position="271"/>
        <end position="365"/>
    </location>
</feature>